<feature type="domain" description="C2H2-type" evidence="8">
    <location>
        <begin position="854"/>
        <end position="876"/>
    </location>
</feature>
<proteinExistence type="inferred from homology"/>
<feature type="domain" description="C2H2-type" evidence="8">
    <location>
        <begin position="911"/>
        <end position="938"/>
    </location>
</feature>
<feature type="domain" description="C2H2-type" evidence="8">
    <location>
        <begin position="312"/>
        <end position="339"/>
    </location>
</feature>
<name>A0AAD7SD38_9TELE</name>
<feature type="domain" description="C2H2-type" evidence="8">
    <location>
        <begin position="1060"/>
        <end position="1087"/>
    </location>
</feature>
<feature type="domain" description="C2H2-type" evidence="8">
    <location>
        <begin position="826"/>
        <end position="853"/>
    </location>
</feature>
<dbReference type="FunFam" id="3.30.160.60:FF:000100">
    <property type="entry name" value="Zinc finger 45-like"/>
    <property type="match status" value="2"/>
</dbReference>
<feature type="domain" description="C2H2-type" evidence="8">
    <location>
        <begin position="357"/>
        <end position="385"/>
    </location>
</feature>
<dbReference type="SUPFAM" id="SSF57667">
    <property type="entry name" value="beta-beta-alpha zinc fingers"/>
    <property type="match status" value="8"/>
</dbReference>
<evidence type="ECO:0000256" key="5">
    <source>
        <dbReference type="ARBA" id="ARBA00022833"/>
    </source>
</evidence>
<dbReference type="FunFam" id="3.30.160.60:FF:000038">
    <property type="entry name" value="Zinc finger protein 624"/>
    <property type="match status" value="1"/>
</dbReference>
<feature type="domain" description="C2H2-type" evidence="8">
    <location>
        <begin position="114"/>
        <end position="137"/>
    </location>
</feature>
<dbReference type="Pfam" id="PF00096">
    <property type="entry name" value="zf-C2H2"/>
    <property type="match status" value="8"/>
</dbReference>
<feature type="domain" description="C2H2-type" evidence="8">
    <location>
        <begin position="620"/>
        <end position="648"/>
    </location>
</feature>
<evidence type="ECO:0000259" key="8">
    <source>
        <dbReference type="PROSITE" id="PS50157"/>
    </source>
</evidence>
<feature type="domain" description="C2H2-type" evidence="8">
    <location>
        <begin position="271"/>
        <end position="298"/>
    </location>
</feature>
<reference evidence="9" key="1">
    <citation type="journal article" date="2023" name="Science">
        <title>Genome structures resolve the early diversification of teleost fishes.</title>
        <authorList>
            <person name="Parey E."/>
            <person name="Louis A."/>
            <person name="Montfort J."/>
            <person name="Bouchez O."/>
            <person name="Roques C."/>
            <person name="Iampietro C."/>
            <person name="Lluch J."/>
            <person name="Castinel A."/>
            <person name="Donnadieu C."/>
            <person name="Desvignes T."/>
            <person name="Floi Bucao C."/>
            <person name="Jouanno E."/>
            <person name="Wen M."/>
            <person name="Mejri S."/>
            <person name="Dirks R."/>
            <person name="Jansen H."/>
            <person name="Henkel C."/>
            <person name="Chen W.J."/>
            <person name="Zahm M."/>
            <person name="Cabau C."/>
            <person name="Klopp C."/>
            <person name="Thompson A.W."/>
            <person name="Robinson-Rechavi M."/>
            <person name="Braasch I."/>
            <person name="Lecointre G."/>
            <person name="Bobe J."/>
            <person name="Postlethwait J.H."/>
            <person name="Berthelot C."/>
            <person name="Roest Crollius H."/>
            <person name="Guiguen Y."/>
        </authorList>
    </citation>
    <scope>NUCLEOTIDE SEQUENCE</scope>
    <source>
        <strain evidence="9">NC1722</strain>
    </source>
</reference>
<feature type="region of interest" description="Disordered" evidence="7">
    <location>
        <begin position="133"/>
        <end position="221"/>
    </location>
</feature>
<comment type="similarity">
    <text evidence="1">Belongs to the krueppel C2H2-type zinc-finger protein family.</text>
</comment>
<feature type="domain" description="C2H2-type" evidence="8">
    <location>
        <begin position="471"/>
        <end position="498"/>
    </location>
</feature>
<feature type="compositionally biased region" description="Polar residues" evidence="7">
    <location>
        <begin position="245"/>
        <end position="265"/>
    </location>
</feature>
<feature type="region of interest" description="Disordered" evidence="7">
    <location>
        <begin position="243"/>
        <end position="265"/>
    </location>
</feature>
<feature type="domain" description="C2H2-type" evidence="8">
    <location>
        <begin position="1025"/>
        <end position="1052"/>
    </location>
</feature>
<feature type="region of interest" description="Disordered" evidence="7">
    <location>
        <begin position="545"/>
        <end position="577"/>
    </location>
</feature>
<dbReference type="PROSITE" id="PS00028">
    <property type="entry name" value="ZINC_FINGER_C2H2_1"/>
    <property type="match status" value="21"/>
</dbReference>
<feature type="domain" description="C2H2-type" evidence="8">
    <location>
        <begin position="1088"/>
        <end position="1115"/>
    </location>
</feature>
<organism evidence="9 10">
    <name type="scientific">Aldrovandia affinis</name>
    <dbReference type="NCBI Taxonomy" id="143900"/>
    <lineage>
        <taxon>Eukaryota</taxon>
        <taxon>Metazoa</taxon>
        <taxon>Chordata</taxon>
        <taxon>Craniata</taxon>
        <taxon>Vertebrata</taxon>
        <taxon>Euteleostomi</taxon>
        <taxon>Actinopterygii</taxon>
        <taxon>Neopterygii</taxon>
        <taxon>Teleostei</taxon>
        <taxon>Notacanthiformes</taxon>
        <taxon>Halosauridae</taxon>
        <taxon>Aldrovandia</taxon>
    </lineage>
</organism>
<evidence type="ECO:0000256" key="1">
    <source>
        <dbReference type="ARBA" id="ARBA00006991"/>
    </source>
</evidence>
<feature type="domain" description="C2H2-type" evidence="8">
    <location>
        <begin position="882"/>
        <end position="910"/>
    </location>
</feature>
<comment type="caution">
    <text evidence="9">The sequence shown here is derived from an EMBL/GenBank/DDBJ whole genome shotgun (WGS) entry which is preliminary data.</text>
</comment>
<feature type="domain" description="C2H2-type" evidence="8">
    <location>
        <begin position="224"/>
        <end position="247"/>
    </location>
</feature>
<keyword evidence="3" id="KW-0677">Repeat</keyword>
<evidence type="ECO:0000256" key="6">
    <source>
        <dbReference type="PROSITE-ProRule" id="PRU00042"/>
    </source>
</evidence>
<dbReference type="Proteomes" id="UP001221898">
    <property type="component" value="Unassembled WGS sequence"/>
</dbReference>
<sequence length="1212" mass="136522">MEPDHALSGGPHLLPVGFDEIIALEITEVSPDLVVLQLKEDALEGHSGLGFDWDALQREGCSTPCGAPRPSLSQAVTMGQSSDYLGVMVNGAAEMFPAYAVPESCFGNLELQFYPCNVCEASFTDEQELKGHVSDSHFKNGGKKKERREKPSSSVSKDGTVPAQKRPHQRGRRGQRAAFPATRKSPNCSKLGKPLNREERQRRPIGVGFSRPKMSTAKMRSPPLQCMVCGRIFKQLRSLQRHQQGHTWRWGPSNSASTKEKQQSATAGTLNQCQKCERTFKEQKTLHRHQQIYHSKGPVIVPSRSCAPLKTMRCCECDRTFDTTETFYRHQCFHLRKQLRAFKASGRRRRNERFKFFHCQLCAVRFTGGLQFERHVRDAHPEQYRKTATNKCGARKPRRTQRSGSGKDGKSFKMQAMLDRHQKMYHHKAQTRLPKVPKSYGHHKCTKCEMTFRTARMLMKHKRMHRTKNTLKCCECDRTFGTAETFYRHRCFHLRKQLRAFKASGRRSEGVKFFHCQLCAVRFTGGLQFERHVSDAHPEQYRKNARNKCGGKTTRMQKTGAGKDDGKTSTPSSDGKEHVKTAIMKSAVGDKCAETVDISGSCNGAANTEEQGSGTPGTLHQCLRCSRTFKVHRMLDRHRWIYHSNRSQSVTRSGSSHRALRKTMSPLRCCECDRTFGTAETFYRHQCFHLRKQLRAFKASGRRSEEVKFFHCQLCILQFTTGLEFERHVRDAHPEQYRKTARTKCGAGDGCEGKEAGESCAQIIRDGCGVEDLAGDGVGSDSAGPRGGEGSMTERRYTCSDCGKHFRERYNMRRHQEAHARVAKQHNCTECGKTFSRPEHLKRHQFLHTGDPSFTCQVCDQHFRDPGRLRSHQRLHPELLMYGCRCCEERFGHAEELRAHEEGAHSGQAQLTCGKCDKAFRNMRGLRKHQLTHSNQRPFLCSLCGKGFGRREHLQRHEHVHSSEKPHACQACGKTFKHKEDLSCHSRKVHAPERKVYKCPQCEVFVHTASGLSRHLRLHGGQQPHTCHVCGKGFPERYGLKRHLSMHMKQGPRTNRGGAFKCAQCGVNLGTAAGLKQHQITHAEPKPQNCTICGKGFLGVASLRGHQQIHKGRGRRSHRGQKEQGAAATEGPKPVENKTGECRGRNSRTDSGTGVTEGDPVAVEWVQDKNPVNAANTLGTTIDCKMQGHTHTHRAGTPGESAVAGQSASQCT</sequence>
<feature type="domain" description="C2H2-type" evidence="8">
    <location>
        <begin position="667"/>
        <end position="694"/>
    </location>
</feature>
<dbReference type="Gene3D" id="3.30.160.60">
    <property type="entry name" value="Classic Zinc Finger"/>
    <property type="match status" value="12"/>
</dbReference>
<feature type="domain" description="C2H2-type" evidence="8">
    <location>
        <begin position="797"/>
        <end position="824"/>
    </location>
</feature>
<feature type="compositionally biased region" description="Basic residues" evidence="7">
    <location>
        <begin position="1107"/>
        <end position="1119"/>
    </location>
</feature>
<gene>
    <name evidence="9" type="ORF">AAFF_G00398410</name>
</gene>
<dbReference type="InterPro" id="IPR013087">
    <property type="entry name" value="Znf_C2H2_type"/>
</dbReference>
<feature type="compositionally biased region" description="Basic residues" evidence="7">
    <location>
        <begin position="165"/>
        <end position="175"/>
    </location>
</feature>
<evidence type="ECO:0000313" key="10">
    <source>
        <dbReference type="Proteomes" id="UP001221898"/>
    </source>
</evidence>
<evidence type="ECO:0000256" key="3">
    <source>
        <dbReference type="ARBA" id="ARBA00022737"/>
    </source>
</evidence>
<feature type="region of interest" description="Disordered" evidence="7">
    <location>
        <begin position="1189"/>
        <end position="1212"/>
    </location>
</feature>
<dbReference type="GO" id="GO:0000978">
    <property type="term" value="F:RNA polymerase II cis-regulatory region sequence-specific DNA binding"/>
    <property type="evidence" value="ECO:0007669"/>
    <property type="project" value="TreeGrafter"/>
</dbReference>
<dbReference type="PANTHER" id="PTHR24384:SF218">
    <property type="entry name" value="ZINC FINGER PROTEIN 502"/>
    <property type="match status" value="1"/>
</dbReference>
<feature type="domain" description="C2H2-type" evidence="8">
    <location>
        <begin position="997"/>
        <end position="1024"/>
    </location>
</feature>
<evidence type="ECO:0000256" key="7">
    <source>
        <dbReference type="SAM" id="MobiDB-lite"/>
    </source>
</evidence>
<dbReference type="EMBL" id="JAINUG010000078">
    <property type="protein sequence ID" value="KAJ8400147.1"/>
    <property type="molecule type" value="Genomic_DNA"/>
</dbReference>
<dbReference type="GO" id="GO:0000981">
    <property type="term" value="F:DNA-binding transcription factor activity, RNA polymerase II-specific"/>
    <property type="evidence" value="ECO:0007669"/>
    <property type="project" value="TreeGrafter"/>
</dbReference>
<feature type="domain" description="C2H2-type" evidence="8">
    <location>
        <begin position="443"/>
        <end position="470"/>
    </location>
</feature>
<keyword evidence="5" id="KW-0862">Zinc</keyword>
<feature type="domain" description="C2H2-type" evidence="8">
    <location>
        <begin position="939"/>
        <end position="966"/>
    </location>
</feature>
<evidence type="ECO:0000256" key="2">
    <source>
        <dbReference type="ARBA" id="ARBA00022723"/>
    </source>
</evidence>
<feature type="compositionally biased region" description="Basic and acidic residues" evidence="7">
    <location>
        <begin position="1133"/>
        <end position="1148"/>
    </location>
</feature>
<feature type="region of interest" description="Disordered" evidence="7">
    <location>
        <begin position="1106"/>
        <end position="1158"/>
    </location>
</feature>
<keyword evidence="10" id="KW-1185">Reference proteome</keyword>
<evidence type="ECO:0000256" key="4">
    <source>
        <dbReference type="ARBA" id="ARBA00022771"/>
    </source>
</evidence>
<evidence type="ECO:0000313" key="9">
    <source>
        <dbReference type="EMBL" id="KAJ8400147.1"/>
    </source>
</evidence>
<keyword evidence="4 6" id="KW-0863">Zinc-finger</keyword>
<dbReference type="GO" id="GO:0008270">
    <property type="term" value="F:zinc ion binding"/>
    <property type="evidence" value="ECO:0007669"/>
    <property type="project" value="UniProtKB-KW"/>
</dbReference>
<dbReference type="SMART" id="SM00355">
    <property type="entry name" value="ZnF_C2H2"/>
    <property type="match status" value="22"/>
</dbReference>
<dbReference type="InterPro" id="IPR050752">
    <property type="entry name" value="C2H2-ZF_domain"/>
</dbReference>
<accession>A0AAD7SD38</accession>
<dbReference type="AlphaFoldDB" id="A0AAD7SD38"/>
<keyword evidence="2" id="KW-0479">Metal-binding</keyword>
<protein>
    <recommendedName>
        <fullName evidence="8">C2H2-type domain-containing protein</fullName>
    </recommendedName>
</protein>
<feature type="region of interest" description="Disordered" evidence="7">
    <location>
        <begin position="386"/>
        <end position="411"/>
    </location>
</feature>
<dbReference type="InterPro" id="IPR036236">
    <property type="entry name" value="Znf_C2H2_sf"/>
</dbReference>
<dbReference type="PROSITE" id="PS50157">
    <property type="entry name" value="ZINC_FINGER_C2H2_2"/>
    <property type="match status" value="20"/>
</dbReference>
<dbReference type="PANTHER" id="PTHR24384">
    <property type="entry name" value="FINGER PUTATIVE TRANSCRIPTION FACTOR FAMILY-RELATED"/>
    <property type="match status" value="1"/>
</dbReference>
<feature type="domain" description="C2H2-type" evidence="8">
    <location>
        <begin position="967"/>
        <end position="995"/>
    </location>
</feature>